<dbReference type="InterPro" id="IPR022791">
    <property type="entry name" value="L-PG_synthase/AglD"/>
</dbReference>
<comment type="subcellular location">
    <subcellularLocation>
        <location evidence="1">Cell membrane</location>
        <topology evidence="1">Multi-pass membrane protein</topology>
    </subcellularLocation>
</comment>
<evidence type="ECO:0000256" key="5">
    <source>
        <dbReference type="ARBA" id="ARBA00023136"/>
    </source>
</evidence>
<reference evidence="8" key="1">
    <citation type="submission" date="2009-11" db="EMBL/GenBank/DDBJ databases">
        <title>The complete chromosome 1 of Sphaerobacter thermophilus DSM 20745.</title>
        <authorList>
            <person name="Lucas S."/>
            <person name="Copeland A."/>
            <person name="Lapidus A."/>
            <person name="Glavina del Rio T."/>
            <person name="Dalin E."/>
            <person name="Tice H."/>
            <person name="Bruce D."/>
            <person name="Goodwin L."/>
            <person name="Pitluck S."/>
            <person name="Kyrpides N."/>
            <person name="Mavromatis K."/>
            <person name="Ivanova N."/>
            <person name="Mikhailova N."/>
            <person name="LaButti K.M."/>
            <person name="Clum A."/>
            <person name="Sun H.I."/>
            <person name="Brettin T."/>
            <person name="Detter J.C."/>
            <person name="Han C."/>
            <person name="Larimer F."/>
            <person name="Land M."/>
            <person name="Hauser L."/>
            <person name="Markowitz V."/>
            <person name="Cheng J.F."/>
            <person name="Hugenholtz P."/>
            <person name="Woyke T."/>
            <person name="Wu D."/>
            <person name="Steenblock K."/>
            <person name="Schneider S."/>
            <person name="Pukall R."/>
            <person name="Goeker M."/>
            <person name="Klenk H.P."/>
            <person name="Eisen J.A."/>
        </authorList>
    </citation>
    <scope>NUCLEOTIDE SEQUENCE [LARGE SCALE GENOMIC DNA]</scope>
    <source>
        <strain evidence="8">ATCC 49802 / DSM 20745 / S 6022</strain>
    </source>
</reference>
<keyword evidence="8" id="KW-1185">Reference proteome</keyword>
<protein>
    <recommendedName>
        <fullName evidence="9">Lysylphosphatidylglycerol synthetase/UPF0104</fullName>
    </recommendedName>
</protein>
<feature type="transmembrane region" description="Helical" evidence="6">
    <location>
        <begin position="237"/>
        <end position="256"/>
    </location>
</feature>
<feature type="transmembrane region" description="Helical" evidence="6">
    <location>
        <begin position="210"/>
        <end position="231"/>
    </location>
</feature>
<feature type="transmembrane region" description="Helical" evidence="6">
    <location>
        <begin position="263"/>
        <end position="281"/>
    </location>
</feature>
<keyword evidence="3 6" id="KW-0812">Transmembrane</keyword>
<feature type="transmembrane region" description="Helical" evidence="6">
    <location>
        <begin position="112"/>
        <end position="140"/>
    </location>
</feature>
<keyword evidence="5 6" id="KW-0472">Membrane</keyword>
<dbReference type="Pfam" id="PF03706">
    <property type="entry name" value="LPG_synthase_TM"/>
    <property type="match status" value="1"/>
</dbReference>
<dbReference type="STRING" id="479434.Sthe_2018"/>
<dbReference type="RefSeq" id="WP_012872494.1">
    <property type="nucleotide sequence ID" value="NC_013523.1"/>
</dbReference>
<dbReference type="EMBL" id="CP001823">
    <property type="protein sequence ID" value="ACZ39448.1"/>
    <property type="molecule type" value="Genomic_DNA"/>
</dbReference>
<name>D1C5P6_SPHTD</name>
<keyword evidence="4 6" id="KW-1133">Transmembrane helix</keyword>
<dbReference type="Proteomes" id="UP000002027">
    <property type="component" value="Chromosome 1"/>
</dbReference>
<dbReference type="NCBIfam" id="TIGR00374">
    <property type="entry name" value="flippase-like domain"/>
    <property type="match status" value="1"/>
</dbReference>
<organism evidence="7 8">
    <name type="scientific">Sphaerobacter thermophilus (strain ATCC 49802 / DSM 20745 / KCCM 41009 / NCIMB 13125 / S 6022)</name>
    <dbReference type="NCBI Taxonomy" id="479434"/>
    <lineage>
        <taxon>Bacteria</taxon>
        <taxon>Pseudomonadati</taxon>
        <taxon>Thermomicrobiota</taxon>
        <taxon>Thermomicrobia</taxon>
        <taxon>Sphaerobacterales</taxon>
        <taxon>Sphaerobacterineae</taxon>
        <taxon>Sphaerobacteraceae</taxon>
        <taxon>Sphaerobacter</taxon>
    </lineage>
</organism>
<feature type="transmembrane region" description="Helical" evidence="6">
    <location>
        <begin position="147"/>
        <end position="167"/>
    </location>
</feature>
<evidence type="ECO:0000313" key="8">
    <source>
        <dbReference type="Proteomes" id="UP000002027"/>
    </source>
</evidence>
<evidence type="ECO:0000256" key="6">
    <source>
        <dbReference type="SAM" id="Phobius"/>
    </source>
</evidence>
<dbReference type="PANTHER" id="PTHR39087:SF2">
    <property type="entry name" value="UPF0104 MEMBRANE PROTEIN MJ1595"/>
    <property type="match status" value="1"/>
</dbReference>
<accession>D1C5P6</accession>
<sequence length="329" mass="35474">MGKPRVWLGFAVSLIFLVIAFHGQDLDQIGASLARANYWLLLPAVLLYFAGLWVRTLRWSSLLRAVHRCAPRDLFPVVTVGFMANNVLPFRAGELVRAYMLSNRRGVRASSVLATIAVEKVFDGLTMLLFMLVASLSVALTAQVRHVGLVAGVLFGGLLFGLVVLTTEWPRRWLLERGLGLLPARVAVPLGQAAHTFLDGLGILRRRGDLIAVAVASLGAWLLEASMYWVIAEGFGLGLSPGAVLLVTAVANLATLIPASPGYVGPFEAGILLALAGAVGVERGTALSYAIAVHAALYFPVTLVGLYHWWRESLSWRAVRRLSAEEVGD</sequence>
<dbReference type="PANTHER" id="PTHR39087">
    <property type="entry name" value="UPF0104 MEMBRANE PROTEIN MJ1595"/>
    <property type="match status" value="1"/>
</dbReference>
<evidence type="ECO:0008006" key="9">
    <source>
        <dbReference type="Google" id="ProtNLM"/>
    </source>
</evidence>
<keyword evidence="2" id="KW-1003">Cell membrane</keyword>
<dbReference type="eggNOG" id="COG0392">
    <property type="taxonomic scope" value="Bacteria"/>
</dbReference>
<dbReference type="GO" id="GO:0005886">
    <property type="term" value="C:plasma membrane"/>
    <property type="evidence" value="ECO:0007669"/>
    <property type="project" value="UniProtKB-SubCell"/>
</dbReference>
<evidence type="ECO:0000256" key="4">
    <source>
        <dbReference type="ARBA" id="ARBA00022989"/>
    </source>
</evidence>
<reference evidence="7 8" key="2">
    <citation type="journal article" date="2010" name="Stand. Genomic Sci.">
        <title>Complete genome sequence of Desulfohalobium retbaense type strain (HR(100)).</title>
        <authorList>
            <person name="Spring S."/>
            <person name="Nolan M."/>
            <person name="Lapidus A."/>
            <person name="Glavina Del Rio T."/>
            <person name="Copeland A."/>
            <person name="Tice H."/>
            <person name="Cheng J.F."/>
            <person name="Lucas S."/>
            <person name="Land M."/>
            <person name="Chen F."/>
            <person name="Bruce D."/>
            <person name="Goodwin L."/>
            <person name="Pitluck S."/>
            <person name="Ivanova N."/>
            <person name="Mavromatis K."/>
            <person name="Mikhailova N."/>
            <person name="Pati A."/>
            <person name="Chen A."/>
            <person name="Palaniappan K."/>
            <person name="Hauser L."/>
            <person name="Chang Y.J."/>
            <person name="Jeffries C.D."/>
            <person name="Munk C."/>
            <person name="Kiss H."/>
            <person name="Chain P."/>
            <person name="Han C."/>
            <person name="Brettin T."/>
            <person name="Detter J.C."/>
            <person name="Schuler E."/>
            <person name="Goker M."/>
            <person name="Rohde M."/>
            <person name="Bristow J."/>
            <person name="Eisen J.A."/>
            <person name="Markowitz V."/>
            <person name="Hugenholtz P."/>
            <person name="Kyrpides N.C."/>
            <person name="Klenk H.P."/>
        </authorList>
    </citation>
    <scope>NUCLEOTIDE SEQUENCE [LARGE SCALE GENOMIC DNA]</scope>
    <source>
        <strain evidence="8">ATCC 49802 / DSM 20745 / S 6022</strain>
    </source>
</reference>
<evidence type="ECO:0000256" key="1">
    <source>
        <dbReference type="ARBA" id="ARBA00004651"/>
    </source>
</evidence>
<evidence type="ECO:0000256" key="3">
    <source>
        <dbReference type="ARBA" id="ARBA00022692"/>
    </source>
</evidence>
<proteinExistence type="predicted"/>
<dbReference type="InParanoid" id="D1C5P6"/>
<evidence type="ECO:0000313" key="7">
    <source>
        <dbReference type="EMBL" id="ACZ39448.1"/>
    </source>
</evidence>
<feature type="transmembrane region" description="Helical" evidence="6">
    <location>
        <begin position="287"/>
        <end position="310"/>
    </location>
</feature>
<dbReference type="HOGENOM" id="CLU_048072_3_1_0"/>
<dbReference type="KEGG" id="sti:Sthe_2018"/>
<gene>
    <name evidence="7" type="ordered locus">Sthe_2018</name>
</gene>
<evidence type="ECO:0000256" key="2">
    <source>
        <dbReference type="ARBA" id="ARBA00022475"/>
    </source>
</evidence>
<feature type="transmembrane region" description="Helical" evidence="6">
    <location>
        <begin position="74"/>
        <end position="92"/>
    </location>
</feature>
<dbReference type="AlphaFoldDB" id="D1C5P6"/>
<feature type="transmembrane region" description="Helical" evidence="6">
    <location>
        <begin position="36"/>
        <end position="54"/>
    </location>
</feature>